<comment type="subcellular location">
    <subcellularLocation>
        <location evidence="1">Cell membrane</location>
        <topology evidence="1">Multi-pass membrane protein</topology>
    </subcellularLocation>
</comment>
<feature type="transmembrane region" description="Helical" evidence="8">
    <location>
        <begin position="135"/>
        <end position="159"/>
    </location>
</feature>
<feature type="transmembrane region" description="Helical" evidence="8">
    <location>
        <begin position="104"/>
        <end position="123"/>
    </location>
</feature>
<dbReference type="AlphaFoldDB" id="A0A222MXT0"/>
<evidence type="ECO:0000313" key="10">
    <source>
        <dbReference type="Proteomes" id="UP000201169"/>
    </source>
</evidence>
<feature type="transmembrane region" description="Helical" evidence="8">
    <location>
        <begin position="293"/>
        <end position="312"/>
    </location>
</feature>
<dbReference type="SUPFAM" id="SSF81345">
    <property type="entry name" value="ABC transporter involved in vitamin B12 uptake, BtuC"/>
    <property type="match status" value="1"/>
</dbReference>
<evidence type="ECO:0000256" key="1">
    <source>
        <dbReference type="ARBA" id="ARBA00004651"/>
    </source>
</evidence>
<feature type="transmembrane region" description="Helical" evidence="8">
    <location>
        <begin position="235"/>
        <end position="254"/>
    </location>
</feature>
<gene>
    <name evidence="9" type="primary">ceuB</name>
    <name evidence="9" type="ORF">CAV_1160</name>
</gene>
<dbReference type="Pfam" id="PF01032">
    <property type="entry name" value="FecCD"/>
    <property type="match status" value="1"/>
</dbReference>
<evidence type="ECO:0000256" key="7">
    <source>
        <dbReference type="ARBA" id="ARBA00023136"/>
    </source>
</evidence>
<feature type="transmembrane region" description="Helical" evidence="8">
    <location>
        <begin position="48"/>
        <end position="68"/>
    </location>
</feature>
<keyword evidence="7 8" id="KW-0472">Membrane</keyword>
<dbReference type="KEGG" id="cavi:CAV_1160"/>
<keyword evidence="6 8" id="KW-1133">Transmembrane helix</keyword>
<evidence type="ECO:0000256" key="5">
    <source>
        <dbReference type="ARBA" id="ARBA00022692"/>
    </source>
</evidence>
<evidence type="ECO:0000256" key="6">
    <source>
        <dbReference type="ARBA" id="ARBA00022989"/>
    </source>
</evidence>
<protein>
    <submittedName>
        <fullName evidence="9">Enterochelin ABC transporter CeuBCDE, permease protein</fullName>
    </submittedName>
</protein>
<accession>A0A222MXT0</accession>
<dbReference type="InterPro" id="IPR000522">
    <property type="entry name" value="ABC_transptr_permease_BtuC"/>
</dbReference>
<sequence>MRFLFSLWFLLPLTIILAFTSLFVGVTDISLFGLLKGLHEDVFIISRIPRTITIIISGASLSICGLIMQQLTQNKFVSPTTAGTMDCAKFGILISIIFFSTHSFISQVLVSSFFALLGSLIFIQILNNIKLKDVIFIPLIGLMFGGIINSITTFFAYQLNLIQNMQIWLQGNFSNIMQGSYELIYISLPLLLLAYLYANKITIAGMGEEMAVNLGLSYKFILNLGLIIVSIITAIIILTVGVIPFLGLIVPNIISIYRGDNIRANILNIALLGSCFLLLCDIFSRLIIYPFEIPIGLTVGVIGSFIFISLLLRNKHYA</sequence>
<keyword evidence="5 8" id="KW-0812">Transmembrane</keyword>
<evidence type="ECO:0000256" key="4">
    <source>
        <dbReference type="ARBA" id="ARBA00022475"/>
    </source>
</evidence>
<dbReference type="GO" id="GO:0022857">
    <property type="term" value="F:transmembrane transporter activity"/>
    <property type="evidence" value="ECO:0007669"/>
    <property type="project" value="InterPro"/>
</dbReference>
<keyword evidence="4" id="KW-1003">Cell membrane</keyword>
<feature type="transmembrane region" description="Helical" evidence="8">
    <location>
        <begin position="266"/>
        <end position="287"/>
    </location>
</feature>
<organism evidence="9 10">
    <name type="scientific">Campylobacter avium LMG 24591</name>
    <dbReference type="NCBI Taxonomy" id="522484"/>
    <lineage>
        <taxon>Bacteria</taxon>
        <taxon>Pseudomonadati</taxon>
        <taxon>Campylobacterota</taxon>
        <taxon>Epsilonproteobacteria</taxon>
        <taxon>Campylobacterales</taxon>
        <taxon>Campylobacteraceae</taxon>
        <taxon>Campylobacter</taxon>
    </lineage>
</organism>
<evidence type="ECO:0000256" key="3">
    <source>
        <dbReference type="ARBA" id="ARBA00022448"/>
    </source>
</evidence>
<dbReference type="EMBL" id="CP022347">
    <property type="protein sequence ID" value="ASQ30787.1"/>
    <property type="molecule type" value="Genomic_DNA"/>
</dbReference>
<dbReference type="GO" id="GO:0033214">
    <property type="term" value="P:siderophore-iron import into cell"/>
    <property type="evidence" value="ECO:0007669"/>
    <property type="project" value="TreeGrafter"/>
</dbReference>
<dbReference type="PANTHER" id="PTHR30472">
    <property type="entry name" value="FERRIC ENTEROBACTIN TRANSPORT SYSTEM PERMEASE PROTEIN"/>
    <property type="match status" value="1"/>
</dbReference>
<comment type="similarity">
    <text evidence="2">Belongs to the binding-protein-dependent transport system permease family. FecCD subfamily.</text>
</comment>
<proteinExistence type="inferred from homology"/>
<dbReference type="Gene3D" id="1.10.3470.10">
    <property type="entry name" value="ABC transporter involved in vitamin B12 uptake, BtuC"/>
    <property type="match status" value="1"/>
</dbReference>
<dbReference type="Proteomes" id="UP000201169">
    <property type="component" value="Chromosome"/>
</dbReference>
<evidence type="ECO:0000256" key="8">
    <source>
        <dbReference type="SAM" id="Phobius"/>
    </source>
</evidence>
<dbReference type="InterPro" id="IPR037294">
    <property type="entry name" value="ABC_BtuC-like"/>
</dbReference>
<feature type="transmembrane region" description="Helical" evidence="8">
    <location>
        <begin position="179"/>
        <end position="198"/>
    </location>
</feature>
<evidence type="ECO:0000313" key="9">
    <source>
        <dbReference type="EMBL" id="ASQ30787.1"/>
    </source>
</evidence>
<keyword evidence="3" id="KW-0813">Transport</keyword>
<evidence type="ECO:0000256" key="2">
    <source>
        <dbReference type="ARBA" id="ARBA00007935"/>
    </source>
</evidence>
<name>A0A222MXT0_9BACT</name>
<dbReference type="RefSeq" id="WP_094325592.1">
    <property type="nucleotide sequence ID" value="NZ_CP022347.1"/>
</dbReference>
<reference evidence="9 10" key="1">
    <citation type="submission" date="2017-07" db="EMBL/GenBank/DDBJ databases">
        <title>Analysis of two Campylobacter avium genomes and identification of a novel hippuricase gene.</title>
        <authorList>
            <person name="Miller W.G."/>
            <person name="Chapman M.H."/>
            <person name="Yee E."/>
            <person name="Revez J."/>
            <person name="Bono J.L."/>
            <person name="Rossi M."/>
        </authorList>
    </citation>
    <scope>NUCLEOTIDE SEQUENCE [LARGE SCALE GENOMIC DNA]</scope>
    <source>
        <strain evidence="9 10">LMG 24591</strain>
    </source>
</reference>
<dbReference type="GO" id="GO:0005886">
    <property type="term" value="C:plasma membrane"/>
    <property type="evidence" value="ECO:0007669"/>
    <property type="project" value="UniProtKB-SubCell"/>
</dbReference>
<dbReference type="PANTHER" id="PTHR30472:SF27">
    <property type="entry name" value="PETROBACTIN IMPORT SYSTEM PERMEASE PROTEIN YCLN"/>
    <property type="match status" value="1"/>
</dbReference>
<keyword evidence="10" id="KW-1185">Reference proteome</keyword>